<dbReference type="EMBL" id="CAJNRE010005816">
    <property type="protein sequence ID" value="CAF2049914.1"/>
    <property type="molecule type" value="Genomic_DNA"/>
</dbReference>
<accession>A0A816BIE1</accession>
<dbReference type="Proteomes" id="UP000681967">
    <property type="component" value="Unassembled WGS sequence"/>
</dbReference>
<comment type="caution">
    <text evidence="2">The sequence shown here is derived from an EMBL/GenBank/DDBJ whole genome shotgun (WGS) entry which is preliminary data.</text>
</comment>
<evidence type="ECO:0000313" key="8">
    <source>
        <dbReference type="Proteomes" id="UP000663855"/>
    </source>
</evidence>
<dbReference type="Proteomes" id="UP000663834">
    <property type="component" value="Unassembled WGS sequence"/>
</dbReference>
<evidence type="ECO:0000313" key="5">
    <source>
        <dbReference type="EMBL" id="CAF3966240.1"/>
    </source>
</evidence>
<evidence type="ECO:0000313" key="4">
    <source>
        <dbReference type="EMBL" id="CAF3955794.1"/>
    </source>
</evidence>
<dbReference type="EMBL" id="CAJNOV010017482">
    <property type="protein sequence ID" value="CAF1608060.1"/>
    <property type="molecule type" value="Genomic_DNA"/>
</dbReference>
<dbReference type="Proteomes" id="UP000663824">
    <property type="component" value="Unassembled WGS sequence"/>
</dbReference>
<evidence type="ECO:0000313" key="2">
    <source>
        <dbReference type="EMBL" id="CAF1608060.1"/>
    </source>
</evidence>
<dbReference type="EMBL" id="CAJOBI010003372">
    <property type="protein sequence ID" value="CAF3966240.1"/>
    <property type="molecule type" value="Genomic_DNA"/>
</dbReference>
<name>A0A816BIE1_9BILA</name>
<organism evidence="2 8">
    <name type="scientific">Rotaria magnacalcarata</name>
    <dbReference type="NCBI Taxonomy" id="392030"/>
    <lineage>
        <taxon>Eukaryota</taxon>
        <taxon>Metazoa</taxon>
        <taxon>Spiralia</taxon>
        <taxon>Gnathifera</taxon>
        <taxon>Rotifera</taxon>
        <taxon>Eurotatoria</taxon>
        <taxon>Bdelloidea</taxon>
        <taxon>Philodinida</taxon>
        <taxon>Philodinidae</taxon>
        <taxon>Rotaria</taxon>
    </lineage>
</organism>
<dbReference type="Proteomes" id="UP000681720">
    <property type="component" value="Unassembled WGS sequence"/>
</dbReference>
<dbReference type="Proteomes" id="UP000663842">
    <property type="component" value="Unassembled WGS sequence"/>
</dbReference>
<dbReference type="EMBL" id="CAJNOW010007966">
    <property type="protein sequence ID" value="CAF1526887.1"/>
    <property type="molecule type" value="Genomic_DNA"/>
</dbReference>
<evidence type="ECO:0000313" key="7">
    <source>
        <dbReference type="EMBL" id="CAF3999220.1"/>
    </source>
</evidence>
<protein>
    <submittedName>
        <fullName evidence="2">Uncharacterized protein</fullName>
    </submittedName>
</protein>
<sequence>MSRLKLLDHRFILTQDIRLYEFYLNESQQHNMHPEDVIDLVETNENESIETWLHTKLAALQQNLEQCSTNLVSQSLSCPKAFSLEYVDTRLQ</sequence>
<dbReference type="Proteomes" id="UP000663855">
    <property type="component" value="Unassembled WGS sequence"/>
</dbReference>
<dbReference type="EMBL" id="CAJOBJ010003509">
    <property type="protein sequence ID" value="CAF3968041.1"/>
    <property type="molecule type" value="Genomic_DNA"/>
</dbReference>
<evidence type="ECO:0000313" key="6">
    <source>
        <dbReference type="EMBL" id="CAF3968041.1"/>
    </source>
</evidence>
<dbReference type="AlphaFoldDB" id="A0A816BIE1"/>
<dbReference type="EMBL" id="CAJOBF010001964">
    <property type="protein sequence ID" value="CAF3999220.1"/>
    <property type="molecule type" value="Genomic_DNA"/>
</dbReference>
<evidence type="ECO:0000313" key="1">
    <source>
        <dbReference type="EMBL" id="CAF1526887.1"/>
    </source>
</evidence>
<proteinExistence type="predicted"/>
<dbReference type="EMBL" id="CAJOBH010003528">
    <property type="protein sequence ID" value="CAF3955794.1"/>
    <property type="molecule type" value="Genomic_DNA"/>
</dbReference>
<dbReference type="Proteomes" id="UP000676336">
    <property type="component" value="Unassembled WGS sequence"/>
</dbReference>
<evidence type="ECO:0000313" key="3">
    <source>
        <dbReference type="EMBL" id="CAF2049914.1"/>
    </source>
</evidence>
<gene>
    <name evidence="4" type="ORF">BYL167_LOCUS11271</name>
    <name evidence="2" type="ORF">CJN711_LOCUS36138</name>
    <name evidence="6" type="ORF">GIL414_LOCUS9999</name>
    <name evidence="1" type="ORF">KQP761_LOCUS16044</name>
    <name evidence="3" type="ORF">MBJ925_LOCUS12812</name>
    <name evidence="5" type="ORF">SMN809_LOCUS10072</name>
    <name evidence="7" type="ORF">UXM345_LOCUS16071</name>
</gene>
<reference evidence="2" key="1">
    <citation type="submission" date="2021-02" db="EMBL/GenBank/DDBJ databases">
        <authorList>
            <person name="Nowell W R."/>
        </authorList>
    </citation>
    <scope>NUCLEOTIDE SEQUENCE</scope>
</reference>